<organism evidence="3 4">
    <name type="scientific">Brugia malayi</name>
    <name type="common">Filarial nematode worm</name>
    <dbReference type="NCBI Taxonomy" id="6279"/>
    <lineage>
        <taxon>Eukaryota</taxon>
        <taxon>Metazoa</taxon>
        <taxon>Ecdysozoa</taxon>
        <taxon>Nematoda</taxon>
        <taxon>Chromadorea</taxon>
        <taxon>Rhabditida</taxon>
        <taxon>Spirurina</taxon>
        <taxon>Spiruromorpha</taxon>
        <taxon>Filarioidea</taxon>
        <taxon>Onchocercidae</taxon>
        <taxon>Brugia</taxon>
    </lineage>
</organism>
<dbReference type="KEGG" id="bmy:BM_BM1507"/>
<evidence type="ECO:0000313" key="5">
    <source>
        <dbReference type="WormBase" id="Bm1507"/>
    </source>
</evidence>
<dbReference type="CTD" id="66058175"/>
<dbReference type="Proteomes" id="UP000006672">
    <property type="component" value="Unassembled WGS sequence"/>
</dbReference>
<dbReference type="EMBL" id="CAAKNF010000196">
    <property type="protein sequence ID" value="VIO86543.1"/>
    <property type="molecule type" value="Genomic_DNA"/>
</dbReference>
<dbReference type="AlphaFoldDB" id="A0A0K0J1X7"/>
<proteinExistence type="predicted"/>
<reference evidence="4" key="4">
    <citation type="submission" date="2019-12" db="UniProtKB">
        <authorList>
            <consortium name="WormBaseParasite"/>
        </authorList>
    </citation>
    <scope>IDENTIFICATION</scope>
</reference>
<dbReference type="WormBase" id="Bm1507">
    <property type="protein sequence ID" value="BM26495"/>
    <property type="gene ID" value="WBGene00221768"/>
</dbReference>
<dbReference type="WBParaSite" id="Bm1507.1">
    <property type="protein sequence ID" value="Bm1507.1"/>
    <property type="gene ID" value="WBGene00221768"/>
</dbReference>
<dbReference type="EMBL" id="LN857014">
    <property type="protein sequence ID" value="CDQ00780.1"/>
    <property type="molecule type" value="Genomic_DNA"/>
</dbReference>
<evidence type="ECO:0000313" key="1">
    <source>
        <dbReference type="EMBL" id="CDQ00780.1"/>
    </source>
</evidence>
<protein>
    <submittedName>
        <fullName evidence="1 4">Bm1507</fullName>
    </submittedName>
</protein>
<sequence>MIFKQRISDSEGIWKSDGRRKTLQRNNVKQKCYFGLY</sequence>
<accession>A0A0K0J1X7</accession>
<keyword evidence="3" id="KW-1185">Reference proteome</keyword>
<evidence type="ECO:0000313" key="2">
    <source>
        <dbReference type="EMBL" id="VIO86543.1"/>
    </source>
</evidence>
<dbReference type="GeneID" id="66058175"/>
<reference evidence="1" key="2">
    <citation type="submission" date="2012-12" db="EMBL/GenBank/DDBJ databases">
        <authorList>
            <person name="Gao Y.W."/>
            <person name="Fan S.T."/>
            <person name="Sun H.T."/>
            <person name="Wang Z."/>
            <person name="Gao X.L."/>
            <person name="Li Y.G."/>
            <person name="Wang T.C."/>
            <person name="Zhang K."/>
            <person name="Xu W.W."/>
            <person name="Yu Z.J."/>
            <person name="Xia X.Z."/>
        </authorList>
    </citation>
    <scope>NUCLEOTIDE SEQUENCE</scope>
    <source>
        <strain evidence="1">FR3</strain>
    </source>
</reference>
<evidence type="ECO:0000313" key="3">
    <source>
        <dbReference type="Proteomes" id="UP000006672"/>
    </source>
</evidence>
<reference evidence="1 3" key="1">
    <citation type="journal article" date="2007" name="Science">
        <title>Draft genome of the filarial nematode parasite Brugia malayi.</title>
        <authorList>
            <person name="Ghedin E."/>
            <person name="Wang S."/>
            <person name="Spiro D."/>
            <person name="Caler E."/>
            <person name="Zhao Q."/>
            <person name="Crabtree J."/>
            <person name="Allen J.E."/>
            <person name="Delcher A.L."/>
            <person name="Guiliano D.B."/>
            <person name="Miranda-Saavedra D."/>
            <person name="Angiuoli S.V."/>
            <person name="Creasy T."/>
            <person name="Amedeo P."/>
            <person name="Haas B."/>
            <person name="El-Sayed N.M."/>
            <person name="Wortman J.R."/>
            <person name="Feldblyum T."/>
            <person name="Tallon L."/>
            <person name="Schatz M."/>
            <person name="Shumway M."/>
            <person name="Koo H."/>
            <person name="Salzberg S.L."/>
            <person name="Schobel S."/>
            <person name="Pertea M."/>
            <person name="Pop M."/>
            <person name="White O."/>
            <person name="Barton G.J."/>
            <person name="Carlow C.K."/>
            <person name="Crawford M.J."/>
            <person name="Daub J."/>
            <person name="Dimmic M.W."/>
            <person name="Estes C.F."/>
            <person name="Foster J.M."/>
            <person name="Ganatra M."/>
            <person name="Gregory W.F."/>
            <person name="Johnson N.M."/>
            <person name="Jin J."/>
            <person name="Komuniecki R."/>
            <person name="Korf I."/>
            <person name="Kumar S."/>
            <person name="Laney S."/>
            <person name="Li B.W."/>
            <person name="Li W."/>
            <person name="Lindblom T.H."/>
            <person name="Lustigman S."/>
            <person name="Ma D."/>
            <person name="Maina C.V."/>
            <person name="Martin D.M."/>
            <person name="McCarter J.P."/>
            <person name="McReynolds L."/>
            <person name="Mitreva M."/>
            <person name="Nutman T.B."/>
            <person name="Parkinson J."/>
            <person name="Peregrin-Alvarez J.M."/>
            <person name="Poole C."/>
            <person name="Ren Q."/>
            <person name="Saunders L."/>
            <person name="Sluder A.E."/>
            <person name="Smith K."/>
            <person name="Stanke M."/>
            <person name="Unnasch T.R."/>
            <person name="Ware J."/>
            <person name="Wei A.D."/>
            <person name="Weil G."/>
            <person name="Williams D.J."/>
            <person name="Zhang Y."/>
            <person name="Williams S.A."/>
            <person name="Fraser-Liggett C."/>
            <person name="Slatko B."/>
            <person name="Blaxter M.L."/>
            <person name="Scott A.L."/>
        </authorList>
    </citation>
    <scope>NUCLEOTIDE SEQUENCE</scope>
    <source>
        <strain evidence="1 3">FR3</strain>
    </source>
</reference>
<gene>
    <name evidence="1 4 5" type="ORF">Bm1507</name>
    <name evidence="2" type="ORF">BM_BM1507</name>
    <name evidence="1" type="ORF">BM_Bm1507</name>
</gene>
<accession>A0A4E9ESI8</accession>
<name>A0A0K0J1X7_BRUMA</name>
<reference evidence="2" key="3">
    <citation type="submission" date="2019-04" db="EMBL/GenBank/DDBJ databases">
        <authorList>
            <person name="Howe K."/>
            <person name="Paulini M."/>
            <person name="Williams G."/>
        </authorList>
    </citation>
    <scope>NUCLEOTIDE SEQUENCE [LARGE SCALE GENOMIC DNA]</scope>
    <source>
        <strain evidence="2">FR3</strain>
    </source>
</reference>
<evidence type="ECO:0000313" key="4">
    <source>
        <dbReference type="WBParaSite" id="Bm1507.1"/>
    </source>
</evidence>
<dbReference type="RefSeq" id="XP_042929569.1">
    <property type="nucleotide sequence ID" value="XM_043073635.1"/>
</dbReference>